<dbReference type="PANTHER" id="PTHR47994">
    <property type="entry name" value="F14D16.11-RELATED"/>
    <property type="match status" value="1"/>
</dbReference>
<protein>
    <submittedName>
        <fullName evidence="1">Uncharacterized protein</fullName>
    </submittedName>
</protein>
<reference evidence="1" key="1">
    <citation type="submission" date="2023-05" db="EMBL/GenBank/DDBJ databases">
        <title>Genome and transcriptome analyses reveal genes involved in the formation of fine ridges on petal epidermal cells in Hibiscus trionum.</title>
        <authorList>
            <person name="Koshimizu S."/>
            <person name="Masuda S."/>
            <person name="Ishii T."/>
            <person name="Shirasu K."/>
            <person name="Hoshino A."/>
            <person name="Arita M."/>
        </authorList>
    </citation>
    <scope>NUCLEOTIDE SEQUENCE</scope>
    <source>
        <strain evidence="1">Hamamatsu line</strain>
    </source>
</reference>
<proteinExistence type="predicted"/>
<organism evidence="1 2">
    <name type="scientific">Hibiscus trionum</name>
    <name type="common">Flower of an hour</name>
    <dbReference type="NCBI Taxonomy" id="183268"/>
    <lineage>
        <taxon>Eukaryota</taxon>
        <taxon>Viridiplantae</taxon>
        <taxon>Streptophyta</taxon>
        <taxon>Embryophyta</taxon>
        <taxon>Tracheophyta</taxon>
        <taxon>Spermatophyta</taxon>
        <taxon>Magnoliopsida</taxon>
        <taxon>eudicotyledons</taxon>
        <taxon>Gunneridae</taxon>
        <taxon>Pentapetalae</taxon>
        <taxon>rosids</taxon>
        <taxon>malvids</taxon>
        <taxon>Malvales</taxon>
        <taxon>Malvaceae</taxon>
        <taxon>Malvoideae</taxon>
        <taxon>Hibiscus</taxon>
    </lineage>
</organism>
<dbReference type="Proteomes" id="UP001165190">
    <property type="component" value="Unassembled WGS sequence"/>
</dbReference>
<sequence length="81" mass="9050">MERSPCCIDASDLKRGPCTPEEDQKPMAYTQNHGYGRWRSLPDKAGQVSHQNLLFIFTISGSNYFSFCFETGLKDAGNVAD</sequence>
<keyword evidence="2" id="KW-1185">Reference proteome</keyword>
<evidence type="ECO:0000313" key="1">
    <source>
        <dbReference type="EMBL" id="GMI94583.1"/>
    </source>
</evidence>
<dbReference type="EMBL" id="BSYR01000026">
    <property type="protein sequence ID" value="GMI94583.1"/>
    <property type="molecule type" value="Genomic_DNA"/>
</dbReference>
<dbReference type="AlphaFoldDB" id="A0A9W7IHZ9"/>
<name>A0A9W7IHZ9_HIBTR</name>
<gene>
    <name evidence="1" type="ORF">HRI_003127600</name>
</gene>
<accession>A0A9W7IHZ9</accession>
<comment type="caution">
    <text evidence="1">The sequence shown here is derived from an EMBL/GenBank/DDBJ whole genome shotgun (WGS) entry which is preliminary data.</text>
</comment>
<evidence type="ECO:0000313" key="2">
    <source>
        <dbReference type="Proteomes" id="UP001165190"/>
    </source>
</evidence>
<dbReference type="OrthoDB" id="2143914at2759"/>
<dbReference type="InterPro" id="IPR015495">
    <property type="entry name" value="Myb_TF_plants"/>
</dbReference>